<dbReference type="EMBL" id="HBNR01077037">
    <property type="protein sequence ID" value="CAE4653469.1"/>
    <property type="molecule type" value="Transcribed_RNA"/>
</dbReference>
<sequence>MASAPQGNFTDAGPIHAWHQPTAGPLVHAAYPVHLGIAYIFLVGYLARTIFIICRLPASVGVLLSGFTFSHFFQGDLQNARGSLQEMAFFCVLFEAGLDLTLRDLQPYIFVLAWLPWTFEMVAVACYGRFALGFTKREAVVLGTILSTLGPGLVMPKMKEFGARFRRHPLPRLVFTWAPLEGSMALIFFGFLLGLVSPDEAFVASRHISTLILANVLRIVATLGMGALLGSLSGWLISRRMQLRIAGQPMFTGVPVETFLMTMAVALLAFSLGATKNGRAFVPMGIAPGSLFQSELLVVAMGTTFAICSDRSVLREVESIMGGVWVFGQLILFSMIGSGTSLTIVPKIREVLPVMGVGLLMRLVGVFISVFATRRARGCEMQSRWDTAQDAAFCFLATLPRATLQAALGAVPVAARFFRGYAHGEEVEMFMWTAARVYILCMSVVGQTLLNTLGPLLLARTMSRPTEEYCKGCPVVGDVGSASGEPPDTSSSTIATVASGSLPKHGAVELLAEEHGVDPNILKLLLQQEAEGADVEKSGLVPAVPHAPRRRSDRALTKSSNGGDLVLSQFDTIGSVYSHRGTAPWRPARMAKLGRAKSTDAAG</sequence>
<feature type="transmembrane region" description="Helical" evidence="1">
    <location>
        <begin position="250"/>
        <end position="270"/>
    </location>
</feature>
<evidence type="ECO:0008006" key="4">
    <source>
        <dbReference type="Google" id="ProtNLM"/>
    </source>
</evidence>
<feature type="transmembrane region" description="Helical" evidence="1">
    <location>
        <begin position="108"/>
        <end position="127"/>
    </location>
</feature>
<organism evidence="3">
    <name type="scientific">Alexandrium monilatum</name>
    <dbReference type="NCBI Taxonomy" id="311494"/>
    <lineage>
        <taxon>Eukaryota</taxon>
        <taxon>Sar</taxon>
        <taxon>Alveolata</taxon>
        <taxon>Dinophyceae</taxon>
        <taxon>Gonyaulacales</taxon>
        <taxon>Pyrocystaceae</taxon>
        <taxon>Alexandrium</taxon>
    </lineage>
</organism>
<feature type="transmembrane region" description="Helical" evidence="1">
    <location>
        <begin position="320"/>
        <end position="345"/>
    </location>
</feature>
<keyword evidence="1" id="KW-0472">Membrane</keyword>
<feature type="transmembrane region" description="Helical" evidence="1">
    <location>
        <begin position="54"/>
        <end position="73"/>
    </location>
</feature>
<dbReference type="InterPro" id="IPR051843">
    <property type="entry name" value="CPA1_transporter"/>
</dbReference>
<reference evidence="3" key="1">
    <citation type="submission" date="2021-01" db="EMBL/GenBank/DDBJ databases">
        <authorList>
            <person name="Corre E."/>
            <person name="Pelletier E."/>
            <person name="Niang G."/>
            <person name="Scheremetjew M."/>
            <person name="Finn R."/>
            <person name="Kale V."/>
            <person name="Holt S."/>
            <person name="Cochrane G."/>
            <person name="Meng A."/>
            <person name="Brown T."/>
            <person name="Cohen L."/>
        </authorList>
    </citation>
    <scope>NUCLEOTIDE SEQUENCE</scope>
    <source>
        <strain evidence="3">CCMP3105</strain>
    </source>
</reference>
<feature type="transmembrane region" description="Helical" evidence="1">
    <location>
        <begin position="351"/>
        <end position="372"/>
    </location>
</feature>
<evidence type="ECO:0000313" key="3">
    <source>
        <dbReference type="EMBL" id="CAE4653469.1"/>
    </source>
</evidence>
<evidence type="ECO:0000256" key="1">
    <source>
        <dbReference type="SAM" id="Phobius"/>
    </source>
</evidence>
<accession>A0A6T1MLI7</accession>
<evidence type="ECO:0000313" key="2">
    <source>
        <dbReference type="EMBL" id="CAE4653468.1"/>
    </source>
</evidence>
<dbReference type="PANTHER" id="PTHR31102:SF1">
    <property type="entry name" value="CATION_H+ EXCHANGER DOMAIN-CONTAINING PROTEIN"/>
    <property type="match status" value="1"/>
</dbReference>
<keyword evidence="1" id="KW-1133">Transmembrane helix</keyword>
<gene>
    <name evidence="2" type="ORF">AMON00008_LOCUS54791</name>
    <name evidence="3" type="ORF">AMON00008_LOCUS54792</name>
</gene>
<feature type="transmembrane region" description="Helical" evidence="1">
    <location>
        <begin position="290"/>
        <end position="308"/>
    </location>
</feature>
<protein>
    <recommendedName>
        <fullName evidence="4">Cation/H+ exchanger domain-containing protein</fullName>
    </recommendedName>
</protein>
<feature type="transmembrane region" description="Helical" evidence="1">
    <location>
        <begin position="29"/>
        <end position="47"/>
    </location>
</feature>
<dbReference type="EMBL" id="HBNR01077036">
    <property type="protein sequence ID" value="CAE4653468.1"/>
    <property type="molecule type" value="Transcribed_RNA"/>
</dbReference>
<dbReference type="AlphaFoldDB" id="A0A6T1MLI7"/>
<feature type="transmembrane region" description="Helical" evidence="1">
    <location>
        <begin position="174"/>
        <end position="196"/>
    </location>
</feature>
<feature type="transmembrane region" description="Helical" evidence="1">
    <location>
        <begin position="435"/>
        <end position="458"/>
    </location>
</feature>
<feature type="transmembrane region" description="Helical" evidence="1">
    <location>
        <begin position="216"/>
        <end position="238"/>
    </location>
</feature>
<keyword evidence="1" id="KW-0812">Transmembrane</keyword>
<name>A0A6T1MLI7_9DINO</name>
<dbReference type="PANTHER" id="PTHR31102">
    <property type="match status" value="1"/>
</dbReference>
<proteinExistence type="predicted"/>